<evidence type="ECO:0000259" key="9">
    <source>
        <dbReference type="PROSITE" id="PS50157"/>
    </source>
</evidence>
<feature type="compositionally biased region" description="Polar residues" evidence="8">
    <location>
        <begin position="554"/>
        <end position="563"/>
    </location>
</feature>
<gene>
    <name evidence="10" type="ORF">SSLN_LOCUS6934</name>
</gene>
<accession>A0A183SRT6</accession>
<organism evidence="12">
    <name type="scientific">Schistocephalus solidus</name>
    <name type="common">Tapeworm</name>
    <dbReference type="NCBI Taxonomy" id="70667"/>
    <lineage>
        <taxon>Eukaryota</taxon>
        <taxon>Metazoa</taxon>
        <taxon>Spiralia</taxon>
        <taxon>Lophotrochozoa</taxon>
        <taxon>Platyhelminthes</taxon>
        <taxon>Cestoda</taxon>
        <taxon>Eucestoda</taxon>
        <taxon>Diphyllobothriidea</taxon>
        <taxon>Diphyllobothriidae</taxon>
        <taxon>Schistocephalus</taxon>
    </lineage>
</organism>
<dbReference type="PANTHER" id="PTHR16515">
    <property type="entry name" value="PR DOMAIN ZINC FINGER PROTEIN"/>
    <property type="match status" value="1"/>
</dbReference>
<feature type="domain" description="C2H2-type" evidence="9">
    <location>
        <begin position="385"/>
        <end position="413"/>
    </location>
</feature>
<keyword evidence="11" id="KW-1185">Reference proteome</keyword>
<dbReference type="OrthoDB" id="5576026at2759"/>
<dbReference type="InterPro" id="IPR013087">
    <property type="entry name" value="Znf_C2H2_type"/>
</dbReference>
<evidence type="ECO:0000256" key="6">
    <source>
        <dbReference type="ARBA" id="ARBA00023242"/>
    </source>
</evidence>
<feature type="compositionally biased region" description="Low complexity" evidence="8">
    <location>
        <begin position="199"/>
        <end position="218"/>
    </location>
</feature>
<keyword evidence="5" id="KW-0862">Zinc</keyword>
<keyword evidence="2" id="KW-0479">Metal-binding</keyword>
<evidence type="ECO:0000256" key="5">
    <source>
        <dbReference type="ARBA" id="ARBA00022833"/>
    </source>
</evidence>
<dbReference type="Pfam" id="PF00096">
    <property type="entry name" value="zf-C2H2"/>
    <property type="match status" value="2"/>
</dbReference>
<dbReference type="GO" id="GO:0010468">
    <property type="term" value="P:regulation of gene expression"/>
    <property type="evidence" value="ECO:0007669"/>
    <property type="project" value="TreeGrafter"/>
</dbReference>
<feature type="compositionally biased region" description="Polar residues" evidence="8">
    <location>
        <begin position="345"/>
        <end position="362"/>
    </location>
</feature>
<evidence type="ECO:0000313" key="11">
    <source>
        <dbReference type="Proteomes" id="UP000275846"/>
    </source>
</evidence>
<comment type="subcellular location">
    <subcellularLocation>
        <location evidence="1">Nucleus</location>
    </subcellularLocation>
</comment>
<feature type="compositionally biased region" description="Low complexity" evidence="8">
    <location>
        <begin position="268"/>
        <end position="279"/>
    </location>
</feature>
<name>A0A183SRT6_SCHSO</name>
<feature type="region of interest" description="Disordered" evidence="8">
    <location>
        <begin position="181"/>
        <end position="246"/>
    </location>
</feature>
<feature type="compositionally biased region" description="Polar residues" evidence="8">
    <location>
        <begin position="228"/>
        <end position="238"/>
    </location>
</feature>
<dbReference type="GO" id="GO:0005634">
    <property type="term" value="C:nucleus"/>
    <property type="evidence" value="ECO:0007669"/>
    <property type="project" value="UniProtKB-SubCell"/>
</dbReference>
<reference evidence="10 11" key="2">
    <citation type="submission" date="2018-11" db="EMBL/GenBank/DDBJ databases">
        <authorList>
            <consortium name="Pathogen Informatics"/>
        </authorList>
    </citation>
    <scope>NUCLEOTIDE SEQUENCE [LARGE SCALE GENOMIC DNA]</scope>
    <source>
        <strain evidence="10 11">NST_G2</strain>
    </source>
</reference>
<keyword evidence="3" id="KW-0677">Repeat</keyword>
<dbReference type="PANTHER" id="PTHR16515:SF66">
    <property type="entry name" value="C2H2-TYPE DOMAIN-CONTAINING PROTEIN"/>
    <property type="match status" value="1"/>
</dbReference>
<evidence type="ECO:0000313" key="10">
    <source>
        <dbReference type="EMBL" id="VDL93319.1"/>
    </source>
</evidence>
<dbReference type="InterPro" id="IPR036236">
    <property type="entry name" value="Znf_C2H2_sf"/>
</dbReference>
<dbReference type="PROSITE" id="PS50157">
    <property type="entry name" value="ZINC_FINGER_C2H2_2"/>
    <property type="match status" value="3"/>
</dbReference>
<dbReference type="WBParaSite" id="SSLN_0000715301-mRNA-1">
    <property type="protein sequence ID" value="SSLN_0000715301-mRNA-1"/>
    <property type="gene ID" value="SSLN_0000715301"/>
</dbReference>
<evidence type="ECO:0000256" key="3">
    <source>
        <dbReference type="ARBA" id="ARBA00022737"/>
    </source>
</evidence>
<dbReference type="AlphaFoldDB" id="A0A183SRT6"/>
<evidence type="ECO:0000313" key="12">
    <source>
        <dbReference type="WBParaSite" id="SSLN_0000715301-mRNA-1"/>
    </source>
</evidence>
<dbReference type="SUPFAM" id="SSF57667">
    <property type="entry name" value="beta-beta-alpha zinc fingers"/>
    <property type="match status" value="1"/>
</dbReference>
<feature type="domain" description="C2H2-type" evidence="9">
    <location>
        <begin position="411"/>
        <end position="438"/>
    </location>
</feature>
<evidence type="ECO:0000256" key="1">
    <source>
        <dbReference type="ARBA" id="ARBA00004123"/>
    </source>
</evidence>
<dbReference type="InterPro" id="IPR050331">
    <property type="entry name" value="Zinc_finger"/>
</dbReference>
<reference evidence="12" key="1">
    <citation type="submission" date="2016-06" db="UniProtKB">
        <authorList>
            <consortium name="WormBaseParasite"/>
        </authorList>
    </citation>
    <scope>IDENTIFICATION</scope>
</reference>
<feature type="domain" description="C2H2-type" evidence="9">
    <location>
        <begin position="439"/>
        <end position="467"/>
    </location>
</feature>
<evidence type="ECO:0000256" key="4">
    <source>
        <dbReference type="ARBA" id="ARBA00022771"/>
    </source>
</evidence>
<feature type="region of interest" description="Disordered" evidence="8">
    <location>
        <begin position="263"/>
        <end position="293"/>
    </location>
</feature>
<dbReference type="Proteomes" id="UP000275846">
    <property type="component" value="Unassembled WGS sequence"/>
</dbReference>
<dbReference type="EMBL" id="UYSU01033910">
    <property type="protein sequence ID" value="VDL93319.1"/>
    <property type="molecule type" value="Genomic_DNA"/>
</dbReference>
<dbReference type="Gene3D" id="3.30.160.60">
    <property type="entry name" value="Classic Zinc Finger"/>
    <property type="match status" value="2"/>
</dbReference>
<sequence length="603" mass="64046">MATVPALQPLRPAFENPARFDLDQAIKAAAAAAVAAAKSSSPTISTSSLAQYSLPSVQVPIFNGFQVAPAHITRALQLQPMGLPGPRIEQPMVQGREACNAQSPTAVNLSSTAAIISALLRSPYSSAAKIDVYAPLLQLAVRQAVAECLSSFRGRINIEGQLLISTTDAGETSNVVVNFSDQSHSPQAASPHTSAPGDSPTSTVSCSSSSSVTNSPIISKRKSYHPTKCSNTGGASTNVASSPTSVAVSPPIVIPVTNREGSCYTQASGSTSPSTTDSGALDLSRAGSLSGSAPITPMKALSLGADAISYHPFAMLPQTNLIELYQKQLLAQGFLGQQQPRVLPTSRTPPEQPTPTLQSPNKTIRRRGPSAAGSVARRPNISRRFPCNQCREEFSSLHSLEEHTMGTHGTYRCHICRARFTQRSNLQRHALKHVGFKPFECRVCRKAYYRKDHLMRHMEMGHPGYSPRENITVHLTSSESLDYLNRNMNGVEGDDPAVQNDALASAAVEPVLDGAEATAGSSSSSLSDEAVHANFMQDTTLEEEEDEETVTQVPQSTVASPSVSAHEDTEANVPSTNVTGSEVVDPVQEAENKPEAMQTDAPV</sequence>
<proteinExistence type="predicted"/>
<dbReference type="PROSITE" id="PS00028">
    <property type="entry name" value="ZINC_FINGER_C2H2_1"/>
    <property type="match status" value="3"/>
</dbReference>
<keyword evidence="4 7" id="KW-0863">Zinc-finger</keyword>
<dbReference type="STRING" id="70667.A0A183SRT6"/>
<keyword evidence="6" id="KW-0539">Nucleus</keyword>
<dbReference type="SMART" id="SM00355">
    <property type="entry name" value="ZnF_C2H2"/>
    <property type="match status" value="3"/>
</dbReference>
<feature type="region of interest" description="Disordered" evidence="8">
    <location>
        <begin position="541"/>
        <end position="603"/>
    </location>
</feature>
<feature type="compositionally biased region" description="Polar residues" evidence="8">
    <location>
        <begin position="181"/>
        <end position="193"/>
    </location>
</feature>
<evidence type="ECO:0000256" key="7">
    <source>
        <dbReference type="PROSITE-ProRule" id="PRU00042"/>
    </source>
</evidence>
<dbReference type="GO" id="GO:0008270">
    <property type="term" value="F:zinc ion binding"/>
    <property type="evidence" value="ECO:0007669"/>
    <property type="project" value="UniProtKB-KW"/>
</dbReference>
<protein>
    <submittedName>
        <fullName evidence="12">Zinc finger E-box-binding homeobox 1</fullName>
    </submittedName>
</protein>
<evidence type="ECO:0000256" key="8">
    <source>
        <dbReference type="SAM" id="MobiDB-lite"/>
    </source>
</evidence>
<evidence type="ECO:0000256" key="2">
    <source>
        <dbReference type="ARBA" id="ARBA00022723"/>
    </source>
</evidence>
<feature type="region of interest" description="Disordered" evidence="8">
    <location>
        <begin position="340"/>
        <end position="378"/>
    </location>
</feature>